<feature type="binding site" evidence="13">
    <location>
        <position position="67"/>
    </location>
    <ligand>
        <name>Mg(2+)</name>
        <dbReference type="ChEBI" id="CHEBI:18420"/>
        <label>2</label>
    </ligand>
</feature>
<dbReference type="PANTHER" id="PTHR30194">
    <property type="entry name" value="CROSSOVER JUNCTION ENDODEOXYRIBONUCLEASE RUVC"/>
    <property type="match status" value="1"/>
</dbReference>
<keyword evidence="7 13" id="KW-0378">Hydrolase</keyword>
<evidence type="ECO:0000256" key="3">
    <source>
        <dbReference type="ARBA" id="ARBA00022722"/>
    </source>
</evidence>
<evidence type="ECO:0000256" key="14">
    <source>
        <dbReference type="NCBIfam" id="TIGR00228"/>
    </source>
</evidence>
<keyword evidence="16" id="KW-1185">Reference proteome</keyword>
<dbReference type="NCBIfam" id="TIGR00228">
    <property type="entry name" value="ruvC"/>
    <property type="match status" value="1"/>
</dbReference>
<dbReference type="Gene3D" id="3.30.420.10">
    <property type="entry name" value="Ribonuclease H-like superfamily/Ribonuclease H"/>
    <property type="match status" value="1"/>
</dbReference>
<feature type="active site" evidence="13">
    <location>
        <position position="140"/>
    </location>
</feature>
<dbReference type="Proteomes" id="UP000256329">
    <property type="component" value="Unassembled WGS sequence"/>
</dbReference>
<keyword evidence="2 13" id="KW-0963">Cytoplasm</keyword>
<keyword evidence="5 13" id="KW-0255">Endonuclease</keyword>
<feature type="active site" evidence="13">
    <location>
        <position position="67"/>
    </location>
</feature>
<evidence type="ECO:0000256" key="8">
    <source>
        <dbReference type="ARBA" id="ARBA00022842"/>
    </source>
</evidence>
<dbReference type="InterPro" id="IPR002176">
    <property type="entry name" value="X-over_junc_endoDNase_RuvC"/>
</dbReference>
<dbReference type="GO" id="GO:0003677">
    <property type="term" value="F:DNA binding"/>
    <property type="evidence" value="ECO:0007669"/>
    <property type="project" value="UniProtKB-KW"/>
</dbReference>
<dbReference type="PROSITE" id="PS01321">
    <property type="entry name" value="RUVC"/>
    <property type="match status" value="1"/>
</dbReference>
<evidence type="ECO:0000256" key="6">
    <source>
        <dbReference type="ARBA" id="ARBA00022763"/>
    </source>
</evidence>
<evidence type="ECO:0000256" key="10">
    <source>
        <dbReference type="ARBA" id="ARBA00023172"/>
    </source>
</evidence>
<keyword evidence="6 13" id="KW-0227">DNA damage</keyword>
<comment type="function">
    <text evidence="13">The RuvA-RuvB-RuvC complex processes Holliday junction (HJ) DNA during genetic recombination and DNA repair. Endonuclease that resolves HJ intermediates. Cleaves cruciform DNA by making single-stranded nicks across the HJ at symmetrical positions within the homologous arms, yielding a 5'-phosphate and a 3'-hydroxyl group; requires a central core of homology in the junction. The consensus cleavage sequence is 5'-(A/T)TT(C/G)-3'. Cleavage occurs on the 3'-side of the TT dinucleotide at the point of strand exchange. HJ branch migration catalyzed by RuvA-RuvB allows RuvC to scan DNA until it finds its consensus sequence, where it cleaves and resolves the cruciform DNA.</text>
</comment>
<dbReference type="OrthoDB" id="9805499at2"/>
<dbReference type="InterPro" id="IPR020563">
    <property type="entry name" value="X-over_junc_endoDNase_Mg_BS"/>
</dbReference>
<evidence type="ECO:0000256" key="11">
    <source>
        <dbReference type="ARBA" id="ARBA00023204"/>
    </source>
</evidence>
<dbReference type="PRINTS" id="PR00696">
    <property type="entry name" value="RSOLVASERUVC"/>
</dbReference>
<feature type="active site" evidence="13">
    <location>
        <position position="7"/>
    </location>
</feature>
<reference evidence="15 16" key="1">
    <citation type="submission" date="2018-08" db="EMBL/GenBank/DDBJ databases">
        <title>Form III RuBisCO-mediated autotrophy in Thermodesulfobium bacteria.</title>
        <authorList>
            <person name="Toshchakov S.V."/>
            <person name="Kublanov I.V."/>
            <person name="Frolov E."/>
            <person name="Bonch-Osmolovskaya E.A."/>
            <person name="Tourova T.P."/>
            <person name="Chernych N.A."/>
            <person name="Lebedinsky A.V."/>
        </authorList>
    </citation>
    <scope>NUCLEOTIDE SEQUENCE [LARGE SCALE GENOMIC DNA]</scope>
    <source>
        <strain evidence="15 16">SR</strain>
    </source>
</reference>
<dbReference type="SUPFAM" id="SSF53098">
    <property type="entry name" value="Ribonuclease H-like"/>
    <property type="match status" value="1"/>
</dbReference>
<evidence type="ECO:0000256" key="1">
    <source>
        <dbReference type="ARBA" id="ARBA00009518"/>
    </source>
</evidence>
<dbReference type="GO" id="GO:0006281">
    <property type="term" value="P:DNA repair"/>
    <property type="evidence" value="ECO:0007669"/>
    <property type="project" value="UniProtKB-UniRule"/>
</dbReference>
<evidence type="ECO:0000313" key="15">
    <source>
        <dbReference type="EMBL" id="RDV82549.1"/>
    </source>
</evidence>
<dbReference type="GO" id="GO:0048476">
    <property type="term" value="C:Holliday junction resolvase complex"/>
    <property type="evidence" value="ECO:0007669"/>
    <property type="project" value="UniProtKB-UniRule"/>
</dbReference>
<keyword evidence="9 13" id="KW-0238">DNA-binding</keyword>
<comment type="subunit">
    <text evidence="13">Homodimer which binds Holliday junction (HJ) DNA. The HJ becomes 2-fold symmetrical on binding to RuvC with unstacked arms; it has a different conformation from HJ DNA in complex with RuvA. In the full resolvosome a probable DNA-RuvA(4)-RuvB(12)-RuvC(2) complex forms which resolves the HJ.</text>
</comment>
<dbReference type="EMBL" id="QSLN01000009">
    <property type="protein sequence ID" value="RDV82549.1"/>
    <property type="molecule type" value="Genomic_DNA"/>
</dbReference>
<sequence>MLVMGVDPGAERLGYGLVREDGQRLETVAYGCIRTPAGQPLPSRLRSLYRALKELLQKYQPNALAVEELFWGQNVRTAMMVGKVAGVVLLAAAESDCPVFSYPPQVVKQAVTGYGRATKRQVQFVVKELLGLSAPPSPDDVADALALAICHLSQVVKEGC</sequence>
<dbReference type="InterPro" id="IPR036397">
    <property type="entry name" value="RNaseH_sf"/>
</dbReference>
<feature type="binding site" evidence="13">
    <location>
        <position position="7"/>
    </location>
    <ligand>
        <name>Mg(2+)</name>
        <dbReference type="ChEBI" id="CHEBI:18420"/>
        <label>1</label>
    </ligand>
</feature>
<dbReference type="Pfam" id="PF02075">
    <property type="entry name" value="RuvC"/>
    <property type="match status" value="1"/>
</dbReference>
<dbReference type="NCBIfam" id="NF000711">
    <property type="entry name" value="PRK00039.2-1"/>
    <property type="match status" value="1"/>
</dbReference>
<keyword evidence="11 13" id="KW-0234">DNA repair</keyword>
<evidence type="ECO:0000313" key="16">
    <source>
        <dbReference type="Proteomes" id="UP000256329"/>
    </source>
</evidence>
<name>A0A3D8P4T9_9THEO</name>
<dbReference type="EC" id="3.1.21.10" evidence="13 14"/>
<evidence type="ECO:0000256" key="4">
    <source>
        <dbReference type="ARBA" id="ARBA00022723"/>
    </source>
</evidence>
<dbReference type="FunFam" id="3.30.420.10:FF:000002">
    <property type="entry name" value="Crossover junction endodeoxyribonuclease RuvC"/>
    <property type="match status" value="1"/>
</dbReference>
<protein>
    <recommendedName>
        <fullName evidence="13 14">Crossover junction endodeoxyribonuclease RuvC</fullName>
        <ecNumber evidence="13 14">3.1.21.10</ecNumber>
    </recommendedName>
    <alternativeName>
        <fullName evidence="13">Holliday junction nuclease RuvC</fullName>
    </alternativeName>
    <alternativeName>
        <fullName evidence="13">Holliday junction resolvase RuvC</fullName>
    </alternativeName>
</protein>
<keyword evidence="8 13" id="KW-0460">Magnesium</keyword>
<proteinExistence type="inferred from homology"/>
<gene>
    <name evidence="13" type="primary">ruvC</name>
    <name evidence="15" type="ORF">DXX99_07300</name>
</gene>
<dbReference type="GO" id="GO:0000287">
    <property type="term" value="F:magnesium ion binding"/>
    <property type="evidence" value="ECO:0007669"/>
    <property type="project" value="UniProtKB-UniRule"/>
</dbReference>
<evidence type="ECO:0000256" key="12">
    <source>
        <dbReference type="ARBA" id="ARBA00029354"/>
    </source>
</evidence>
<dbReference type="GO" id="GO:0008821">
    <property type="term" value="F:crossover junction DNA endonuclease activity"/>
    <property type="evidence" value="ECO:0007669"/>
    <property type="project" value="UniProtKB-UniRule"/>
</dbReference>
<comment type="cofactor">
    <cofactor evidence="13">
        <name>Mg(2+)</name>
        <dbReference type="ChEBI" id="CHEBI:18420"/>
    </cofactor>
    <text evidence="13">Binds 2 Mg(2+) ion per subunit.</text>
</comment>
<dbReference type="CDD" id="cd16962">
    <property type="entry name" value="RuvC"/>
    <property type="match status" value="1"/>
</dbReference>
<dbReference type="HAMAP" id="MF_00034">
    <property type="entry name" value="RuvC"/>
    <property type="match status" value="1"/>
</dbReference>
<feature type="binding site" evidence="13">
    <location>
        <position position="140"/>
    </location>
    <ligand>
        <name>Mg(2+)</name>
        <dbReference type="ChEBI" id="CHEBI:18420"/>
        <label>1</label>
    </ligand>
</feature>
<keyword evidence="10 13" id="KW-0233">DNA recombination</keyword>
<evidence type="ECO:0000256" key="2">
    <source>
        <dbReference type="ARBA" id="ARBA00022490"/>
    </source>
</evidence>
<accession>A0A3D8P4T9</accession>
<dbReference type="GO" id="GO:0005737">
    <property type="term" value="C:cytoplasm"/>
    <property type="evidence" value="ECO:0007669"/>
    <property type="project" value="UniProtKB-SubCell"/>
</dbReference>
<organism evidence="15 16">
    <name type="scientific">Ammonifex thiophilus</name>
    <dbReference type="NCBI Taxonomy" id="444093"/>
    <lineage>
        <taxon>Bacteria</taxon>
        <taxon>Bacillati</taxon>
        <taxon>Bacillota</taxon>
        <taxon>Clostridia</taxon>
        <taxon>Thermoanaerobacterales</taxon>
        <taxon>Thermoanaerobacteraceae</taxon>
        <taxon>Ammonifex</taxon>
    </lineage>
</organism>
<evidence type="ECO:0000256" key="9">
    <source>
        <dbReference type="ARBA" id="ARBA00023125"/>
    </source>
</evidence>
<comment type="similarity">
    <text evidence="1 13">Belongs to the RuvC family.</text>
</comment>
<evidence type="ECO:0000256" key="5">
    <source>
        <dbReference type="ARBA" id="ARBA00022759"/>
    </source>
</evidence>
<evidence type="ECO:0000256" key="7">
    <source>
        <dbReference type="ARBA" id="ARBA00022801"/>
    </source>
</evidence>
<dbReference type="PANTHER" id="PTHR30194:SF3">
    <property type="entry name" value="CROSSOVER JUNCTION ENDODEOXYRIBONUCLEASE RUVC"/>
    <property type="match status" value="1"/>
</dbReference>
<comment type="caution">
    <text evidence="15">The sequence shown here is derived from an EMBL/GenBank/DDBJ whole genome shotgun (WGS) entry which is preliminary data.</text>
</comment>
<keyword evidence="3 13" id="KW-0540">Nuclease</keyword>
<dbReference type="InterPro" id="IPR012337">
    <property type="entry name" value="RNaseH-like_sf"/>
</dbReference>
<evidence type="ECO:0000256" key="13">
    <source>
        <dbReference type="HAMAP-Rule" id="MF_00034"/>
    </source>
</evidence>
<comment type="subcellular location">
    <subcellularLocation>
        <location evidence="13">Cytoplasm</location>
    </subcellularLocation>
</comment>
<dbReference type="RefSeq" id="WP_115792839.1">
    <property type="nucleotide sequence ID" value="NZ_QSLN01000009.1"/>
</dbReference>
<dbReference type="AlphaFoldDB" id="A0A3D8P4T9"/>
<dbReference type="GO" id="GO:0006310">
    <property type="term" value="P:DNA recombination"/>
    <property type="evidence" value="ECO:0007669"/>
    <property type="project" value="UniProtKB-UniRule"/>
</dbReference>
<keyword evidence="4 13" id="KW-0479">Metal-binding</keyword>
<comment type="catalytic activity">
    <reaction evidence="12 13">
        <text>Endonucleolytic cleavage at a junction such as a reciprocal single-stranded crossover between two homologous DNA duplexes (Holliday junction).</text>
        <dbReference type="EC" id="3.1.21.10"/>
    </reaction>
</comment>